<proteinExistence type="predicted"/>
<dbReference type="EMBL" id="JADGIZ020000019">
    <property type="protein sequence ID" value="KAL2915972.1"/>
    <property type="molecule type" value="Genomic_DNA"/>
</dbReference>
<comment type="caution">
    <text evidence="2">The sequence shown here is derived from an EMBL/GenBank/DDBJ whole genome shotgun (WGS) entry which is preliminary data.</text>
</comment>
<evidence type="ECO:0008006" key="4">
    <source>
        <dbReference type="Google" id="ProtNLM"/>
    </source>
</evidence>
<reference evidence="2 3" key="1">
    <citation type="submission" date="2023-09" db="EMBL/GenBank/DDBJ databases">
        <title>Pangenome analysis of Batrachochytrium dendrobatidis and related Chytrids.</title>
        <authorList>
            <person name="Yacoub M.N."/>
            <person name="Stajich J.E."/>
            <person name="James T.Y."/>
        </authorList>
    </citation>
    <scope>NUCLEOTIDE SEQUENCE [LARGE SCALE GENOMIC DNA]</scope>
    <source>
        <strain evidence="2 3">JEL0888</strain>
    </source>
</reference>
<keyword evidence="3" id="KW-1185">Reference proteome</keyword>
<keyword evidence="1" id="KW-0812">Transmembrane</keyword>
<evidence type="ECO:0000313" key="2">
    <source>
        <dbReference type="EMBL" id="KAL2915972.1"/>
    </source>
</evidence>
<sequence length="248" mass="27589">MCDGDQLVQRDNIAYSLGVLLCLSVQNLAKNAEQLIRSHSPGRVALAVASLCQALHTSLFLVQNSLRWISSCMWLSSGNDVLYYIFQILATAVLVERGTVLLPFPVGHVLRVAFTVAIIVGTAMNIYSSAIKTVLVSDLGWCVVSYDRNWNTRAKIVYVGIYLGIFLCFFSSVVNILVAFSSGNMSPNRTRMRRFVLDFSCRILLAVVVNLCSVLLSFYGFWGSGFYVQFALENYSMQVPSFALNYRA</sequence>
<gene>
    <name evidence="2" type="ORF">HK105_204396</name>
</gene>
<evidence type="ECO:0000256" key="1">
    <source>
        <dbReference type="SAM" id="Phobius"/>
    </source>
</evidence>
<keyword evidence="1" id="KW-0472">Membrane</keyword>
<accession>A0ABR4N8Z9</accession>
<name>A0ABR4N8Z9_9FUNG</name>
<protein>
    <recommendedName>
        <fullName evidence="4">Vomeronasal type-1 receptor</fullName>
    </recommendedName>
</protein>
<feature type="transmembrane region" description="Helical" evidence="1">
    <location>
        <begin position="156"/>
        <end position="180"/>
    </location>
</feature>
<feature type="transmembrane region" description="Helical" evidence="1">
    <location>
        <begin position="201"/>
        <end position="222"/>
    </location>
</feature>
<dbReference type="Proteomes" id="UP001527925">
    <property type="component" value="Unassembled WGS sequence"/>
</dbReference>
<feature type="transmembrane region" description="Helical" evidence="1">
    <location>
        <begin position="109"/>
        <end position="127"/>
    </location>
</feature>
<evidence type="ECO:0000313" key="3">
    <source>
        <dbReference type="Proteomes" id="UP001527925"/>
    </source>
</evidence>
<organism evidence="2 3">
    <name type="scientific">Polyrhizophydium stewartii</name>
    <dbReference type="NCBI Taxonomy" id="2732419"/>
    <lineage>
        <taxon>Eukaryota</taxon>
        <taxon>Fungi</taxon>
        <taxon>Fungi incertae sedis</taxon>
        <taxon>Chytridiomycota</taxon>
        <taxon>Chytridiomycota incertae sedis</taxon>
        <taxon>Chytridiomycetes</taxon>
        <taxon>Rhizophydiales</taxon>
        <taxon>Rhizophydiales incertae sedis</taxon>
        <taxon>Polyrhizophydium</taxon>
    </lineage>
</organism>
<keyword evidence="1" id="KW-1133">Transmembrane helix</keyword>